<dbReference type="InterPro" id="IPR008906">
    <property type="entry name" value="HATC_C_dom"/>
</dbReference>
<organism evidence="8 9">
    <name type="scientific">Ganoderma sinense ZZ0214-1</name>
    <dbReference type="NCBI Taxonomy" id="1077348"/>
    <lineage>
        <taxon>Eukaryota</taxon>
        <taxon>Fungi</taxon>
        <taxon>Dikarya</taxon>
        <taxon>Basidiomycota</taxon>
        <taxon>Agaricomycotina</taxon>
        <taxon>Agaricomycetes</taxon>
        <taxon>Polyporales</taxon>
        <taxon>Polyporaceae</taxon>
        <taxon>Ganoderma</taxon>
    </lineage>
</organism>
<feature type="region of interest" description="Disordered" evidence="6">
    <location>
        <begin position="203"/>
        <end position="224"/>
    </location>
</feature>
<comment type="subcellular location">
    <subcellularLocation>
        <location evidence="1">Nucleus</location>
    </subcellularLocation>
</comment>
<feature type="compositionally biased region" description="Polar residues" evidence="6">
    <location>
        <begin position="21"/>
        <end position="30"/>
    </location>
</feature>
<dbReference type="InterPro" id="IPR012337">
    <property type="entry name" value="RNaseH-like_sf"/>
</dbReference>
<dbReference type="OrthoDB" id="2790258at2759"/>
<keyword evidence="9" id="KW-1185">Reference proteome</keyword>
<gene>
    <name evidence="8" type="ORF">GSI_14197</name>
</gene>
<feature type="compositionally biased region" description="Basic residues" evidence="6">
    <location>
        <begin position="68"/>
        <end position="89"/>
    </location>
</feature>
<dbReference type="EMBL" id="AYKW01000067">
    <property type="protein sequence ID" value="PIL24443.1"/>
    <property type="molecule type" value="Genomic_DNA"/>
</dbReference>
<evidence type="ECO:0000256" key="6">
    <source>
        <dbReference type="SAM" id="MobiDB-lite"/>
    </source>
</evidence>
<evidence type="ECO:0000256" key="4">
    <source>
        <dbReference type="ARBA" id="ARBA00022833"/>
    </source>
</evidence>
<sequence length="789" mass="87515">MDIQTSDLDWSAPPTAFPQFNHPQFASGPSEQWVGSYPTHVHPQFAAPQFLPHSGILAEATGEVVNANRKRGRGATQQHGKKGSSRKKARVDPPPPPAPATSDIVLAVPTAPRTGGVGPIPAAPPSTPPVPAPLQLTYQSLVRKPRKSGEVEASDVWKQGIVKTYKITNGQTDTIRDHHSTCHKEEWRKEVVDNQLKGWEKLSFKNGEAPGPSRSPNAAPPEPFTQAGFHRRIVQWMAHDDQALNVVENPLFRELLIYASSSPNVLVDDDILHRTLANTILVEEYEREISELREELKVGCITLDNASNCDTMLRELEQLLKEKIPDVEFDQDGNHLRCFPHVVNIAVKHGLRALTEADSEAPSTSGAEAPTIVDGNLATVPSESSTARVLDEDNPDVLHLDPIDRAAAAAANAALQEASAADYAKALKQDPVKIARKIVAACRSSTHRRLLLQQIIKEGNAREGGWDGKGLQLPCLELLRDVDTRWSSTYLMIDRLIALWPVEGLNHTLSDWQMQVLQDIRYFLRIPHFVQSRLSSTHATSAAMVLPVYERLINRLREACNERPRIAHGINASISALEKYLSFTRTTRAYAYAMVINPSIKFSWLEENWKEHEYTAAREWISEAMLCYRKAGRLEPESTQTTTVSPSSSQASSASGGTTTLDDLDLELSIFSGESTSGNTLRRHGSESDSDREARIAAEDRHKSDYPLLYEIAVTALAFQASSVTSERVFSSSKETDTLRRSKLGGHTMEMLQVVKYSLRSRRRESDPSRSVYVAHEDDLADELDGEVW</sequence>
<dbReference type="GO" id="GO:0046983">
    <property type="term" value="F:protein dimerization activity"/>
    <property type="evidence" value="ECO:0007669"/>
    <property type="project" value="InterPro"/>
</dbReference>
<accession>A0A2G8RSH3</accession>
<evidence type="ECO:0000256" key="3">
    <source>
        <dbReference type="ARBA" id="ARBA00022771"/>
    </source>
</evidence>
<dbReference type="PANTHER" id="PTHR46481">
    <property type="entry name" value="ZINC FINGER BED DOMAIN-CONTAINING PROTEIN 4"/>
    <property type="match status" value="1"/>
</dbReference>
<protein>
    <recommendedName>
        <fullName evidence="7">HAT C-terminal dimerisation domain-containing protein</fullName>
    </recommendedName>
</protein>
<feature type="region of interest" description="Disordered" evidence="6">
    <location>
        <begin position="1"/>
        <end position="38"/>
    </location>
</feature>
<keyword evidence="3" id="KW-0863">Zinc-finger</keyword>
<dbReference type="SUPFAM" id="SSF53098">
    <property type="entry name" value="Ribonuclease H-like"/>
    <property type="match status" value="1"/>
</dbReference>
<dbReference type="Pfam" id="PF05699">
    <property type="entry name" value="Dimer_Tnp_hAT"/>
    <property type="match status" value="1"/>
</dbReference>
<evidence type="ECO:0000259" key="7">
    <source>
        <dbReference type="Pfam" id="PF05699"/>
    </source>
</evidence>
<dbReference type="STRING" id="1077348.A0A2G8RSH3"/>
<feature type="region of interest" description="Disordered" evidence="6">
    <location>
        <begin position="637"/>
        <end position="659"/>
    </location>
</feature>
<dbReference type="PANTHER" id="PTHR46481:SF10">
    <property type="entry name" value="ZINC FINGER BED DOMAIN-CONTAINING PROTEIN 39"/>
    <property type="match status" value="1"/>
</dbReference>
<evidence type="ECO:0000256" key="5">
    <source>
        <dbReference type="ARBA" id="ARBA00023242"/>
    </source>
</evidence>
<reference evidence="8 9" key="1">
    <citation type="journal article" date="2015" name="Sci. Rep.">
        <title>Chromosome-level genome map provides insights into diverse defense mechanisms in the medicinal fungus Ganoderma sinense.</title>
        <authorList>
            <person name="Zhu Y."/>
            <person name="Xu J."/>
            <person name="Sun C."/>
            <person name="Zhou S."/>
            <person name="Xu H."/>
            <person name="Nelson D.R."/>
            <person name="Qian J."/>
            <person name="Song J."/>
            <person name="Luo H."/>
            <person name="Xiang L."/>
            <person name="Li Y."/>
            <person name="Xu Z."/>
            <person name="Ji A."/>
            <person name="Wang L."/>
            <person name="Lu S."/>
            <person name="Hayward A."/>
            <person name="Sun W."/>
            <person name="Li X."/>
            <person name="Schwartz D.C."/>
            <person name="Wang Y."/>
            <person name="Chen S."/>
        </authorList>
    </citation>
    <scope>NUCLEOTIDE SEQUENCE [LARGE SCALE GENOMIC DNA]</scope>
    <source>
        <strain evidence="8 9">ZZ0214-1</strain>
    </source>
</reference>
<dbReference type="InterPro" id="IPR052035">
    <property type="entry name" value="ZnF_BED_domain_contain"/>
</dbReference>
<dbReference type="GO" id="GO:0008270">
    <property type="term" value="F:zinc ion binding"/>
    <property type="evidence" value="ECO:0007669"/>
    <property type="project" value="UniProtKB-KW"/>
</dbReference>
<evidence type="ECO:0000313" key="8">
    <source>
        <dbReference type="EMBL" id="PIL24443.1"/>
    </source>
</evidence>
<keyword evidence="2" id="KW-0479">Metal-binding</keyword>
<dbReference type="AlphaFoldDB" id="A0A2G8RSH3"/>
<evidence type="ECO:0000313" key="9">
    <source>
        <dbReference type="Proteomes" id="UP000230002"/>
    </source>
</evidence>
<dbReference type="Proteomes" id="UP000230002">
    <property type="component" value="Unassembled WGS sequence"/>
</dbReference>
<comment type="caution">
    <text evidence="8">The sequence shown here is derived from an EMBL/GenBank/DDBJ whole genome shotgun (WGS) entry which is preliminary data.</text>
</comment>
<proteinExistence type="predicted"/>
<keyword evidence="4" id="KW-0862">Zinc</keyword>
<feature type="compositionally biased region" description="Basic and acidic residues" evidence="6">
    <location>
        <begin position="684"/>
        <end position="696"/>
    </location>
</feature>
<feature type="region of interest" description="Disordered" evidence="6">
    <location>
        <begin position="675"/>
        <end position="696"/>
    </location>
</feature>
<evidence type="ECO:0000256" key="1">
    <source>
        <dbReference type="ARBA" id="ARBA00004123"/>
    </source>
</evidence>
<keyword evidence="5" id="KW-0539">Nucleus</keyword>
<evidence type="ECO:0000256" key="2">
    <source>
        <dbReference type="ARBA" id="ARBA00022723"/>
    </source>
</evidence>
<name>A0A2G8RSH3_9APHY</name>
<feature type="domain" description="HAT C-terminal dimerisation" evidence="7">
    <location>
        <begin position="701"/>
        <end position="757"/>
    </location>
</feature>
<feature type="region of interest" description="Disordered" evidence="6">
    <location>
        <begin position="62"/>
        <end position="103"/>
    </location>
</feature>
<dbReference type="GO" id="GO:0005634">
    <property type="term" value="C:nucleus"/>
    <property type="evidence" value="ECO:0007669"/>
    <property type="project" value="UniProtKB-SubCell"/>
</dbReference>